<keyword evidence="7" id="KW-0472">Membrane</keyword>
<keyword evidence="2" id="KW-0813">Transport</keyword>
<dbReference type="Pfam" id="PF14537">
    <property type="entry name" value="Cytochrom_c3_2"/>
    <property type="match status" value="1"/>
</dbReference>
<evidence type="ECO:0000313" key="9">
    <source>
        <dbReference type="EMBL" id="AFV12592.1"/>
    </source>
</evidence>
<dbReference type="OrthoDB" id="9780421at2"/>
<protein>
    <submittedName>
        <fullName evidence="9">Fumarate reductase, NapC/NirT cytochrome c subunit</fullName>
    </submittedName>
</protein>
<proteinExistence type="predicted"/>
<keyword evidence="6" id="KW-0408">Iron</keyword>
<dbReference type="Gene3D" id="1.10.3820.10">
    <property type="entry name" value="Di-heme elbow motif domain"/>
    <property type="match status" value="1"/>
</dbReference>
<comment type="subcellular location">
    <subcellularLocation>
        <location evidence="1">Cell envelope</location>
    </subcellularLocation>
</comment>
<keyword evidence="3" id="KW-0349">Heme</keyword>
<dbReference type="EMBL" id="CP003732">
    <property type="protein sequence ID" value="AFV12592.1"/>
    <property type="molecule type" value="Genomic_DNA"/>
</dbReference>
<dbReference type="Proteomes" id="UP000000467">
    <property type="component" value="Chromosome"/>
</dbReference>
<dbReference type="HOGENOM" id="CLU_107073_0_0_9"/>
<sequence>MKKNDGERQSFRVRIFNRRLIFAIALLVILVGAGGGIYMMKAGDHPAFCATCHIMSYYDSWNDSNLLVNKHAEEGLECHDCHEPSLSTQLEEGIKYITGNYQTPLEKREFSQEFCLKCHDDMESVKDATDFEESNPHDSHLGEQECNLCHNMHQQSQVMCAECHFFDWIDDLDDSWVTDEVKNN</sequence>
<gene>
    <name evidence="9" type="ordered locus">Tph_c24050</name>
</gene>
<evidence type="ECO:0000259" key="8">
    <source>
        <dbReference type="Pfam" id="PF14537"/>
    </source>
</evidence>
<evidence type="ECO:0000256" key="5">
    <source>
        <dbReference type="ARBA" id="ARBA00022982"/>
    </source>
</evidence>
<keyword evidence="5" id="KW-0249">Electron transport</keyword>
<dbReference type="KEGG" id="tpz:Tph_c24050"/>
<evidence type="ECO:0000256" key="2">
    <source>
        <dbReference type="ARBA" id="ARBA00022448"/>
    </source>
</evidence>
<feature type="domain" description="Tetrahaem cytochrome" evidence="8">
    <location>
        <begin position="71"/>
        <end position="164"/>
    </location>
</feature>
<dbReference type="InterPro" id="IPR012286">
    <property type="entry name" value="Tetrahaem_cytochrome"/>
</dbReference>
<evidence type="ECO:0000256" key="6">
    <source>
        <dbReference type="ARBA" id="ARBA00023004"/>
    </source>
</evidence>
<name>K4LKI5_THEPS</name>
<dbReference type="GO" id="GO:0046872">
    <property type="term" value="F:metal ion binding"/>
    <property type="evidence" value="ECO:0007669"/>
    <property type="project" value="UniProtKB-KW"/>
</dbReference>
<keyword evidence="4" id="KW-0479">Metal-binding</keyword>
<feature type="transmembrane region" description="Helical" evidence="7">
    <location>
        <begin position="20"/>
        <end position="40"/>
    </location>
</feature>
<dbReference type="STRING" id="1089553.Tph_c24050"/>
<evidence type="ECO:0000256" key="3">
    <source>
        <dbReference type="ARBA" id="ARBA00022617"/>
    </source>
</evidence>
<dbReference type="RefSeq" id="WP_015051457.1">
    <property type="nucleotide sequence ID" value="NC_018870.1"/>
</dbReference>
<keyword evidence="7" id="KW-1133">Transmembrane helix</keyword>
<dbReference type="SUPFAM" id="SSF48695">
    <property type="entry name" value="Multiheme cytochromes"/>
    <property type="match status" value="1"/>
</dbReference>
<dbReference type="eggNOG" id="COG3005">
    <property type="taxonomic scope" value="Bacteria"/>
</dbReference>
<evidence type="ECO:0000256" key="4">
    <source>
        <dbReference type="ARBA" id="ARBA00022723"/>
    </source>
</evidence>
<evidence type="ECO:0000313" key="10">
    <source>
        <dbReference type="Proteomes" id="UP000000467"/>
    </source>
</evidence>
<dbReference type="InterPro" id="IPR038266">
    <property type="entry name" value="NapC/NirT_cytc_sf"/>
</dbReference>
<organism evidence="9 10">
    <name type="scientific">Thermacetogenium phaeum (strain ATCC BAA-254 / DSM 26808 / PB)</name>
    <dbReference type="NCBI Taxonomy" id="1089553"/>
    <lineage>
        <taxon>Bacteria</taxon>
        <taxon>Bacillati</taxon>
        <taxon>Bacillota</taxon>
        <taxon>Clostridia</taxon>
        <taxon>Thermoanaerobacterales</taxon>
        <taxon>Thermoanaerobacteraceae</taxon>
        <taxon>Thermacetogenium</taxon>
    </lineage>
</organism>
<dbReference type="InterPro" id="IPR036280">
    <property type="entry name" value="Multihaem_cyt_sf"/>
</dbReference>
<keyword evidence="10" id="KW-1185">Reference proteome</keyword>
<evidence type="ECO:0000256" key="1">
    <source>
        <dbReference type="ARBA" id="ARBA00004196"/>
    </source>
</evidence>
<dbReference type="AlphaFoldDB" id="K4LKI5"/>
<reference evidence="9 10" key="1">
    <citation type="journal article" date="2012" name="BMC Genomics">
        <title>Genome-guided analysis of physiological and morphological traits of the fermentative acetate oxidizer Thermacetogenium phaeum.</title>
        <authorList>
            <person name="Oehler D."/>
            <person name="Poehlein A."/>
            <person name="Leimbach A."/>
            <person name="Muller N."/>
            <person name="Daniel R."/>
            <person name="Gottschalk G."/>
            <person name="Schink B."/>
        </authorList>
    </citation>
    <scope>NUCLEOTIDE SEQUENCE [LARGE SCALE GENOMIC DNA]</scope>
    <source>
        <strain evidence="10">ATCC BAA-254 / DSM 26808 / PB</strain>
    </source>
</reference>
<accession>K4LKI5</accession>
<dbReference type="GO" id="GO:0030313">
    <property type="term" value="C:cell envelope"/>
    <property type="evidence" value="ECO:0007669"/>
    <property type="project" value="UniProtKB-SubCell"/>
</dbReference>
<evidence type="ECO:0000256" key="7">
    <source>
        <dbReference type="SAM" id="Phobius"/>
    </source>
</evidence>
<keyword evidence="7" id="KW-0812">Transmembrane</keyword>
<dbReference type="Gene3D" id="1.10.1130.10">
    <property type="entry name" value="Flavocytochrome C3, Chain A"/>
    <property type="match status" value="1"/>
</dbReference>